<dbReference type="InterPro" id="IPR050454">
    <property type="entry name" value="RTT106/SSRP1_HistChap/FACT"/>
</dbReference>
<comment type="subcellular location">
    <subcellularLocation>
        <location evidence="2">Chromosome</location>
    </subcellularLocation>
    <subcellularLocation>
        <location evidence="1">Nucleus</location>
    </subcellularLocation>
</comment>
<dbReference type="Gene3D" id="2.30.29.30">
    <property type="entry name" value="Pleckstrin-homology domain (PH domain)/Phosphotyrosine-binding domain (PTB)"/>
    <property type="match status" value="1"/>
</dbReference>
<evidence type="ECO:0000256" key="3">
    <source>
        <dbReference type="ARBA" id="ARBA00006159"/>
    </source>
</evidence>
<dbReference type="GeneID" id="59238015"/>
<dbReference type="GO" id="GO:0003677">
    <property type="term" value="F:DNA binding"/>
    <property type="evidence" value="ECO:0007669"/>
    <property type="project" value="UniProtKB-KW"/>
</dbReference>
<dbReference type="Gene3D" id="6.10.10.70">
    <property type="entry name" value="RTT106-like"/>
    <property type="match status" value="1"/>
</dbReference>
<dbReference type="InterPro" id="IPR044891">
    <property type="entry name" value="Rtt106_N_sf"/>
</dbReference>
<evidence type="ECO:0000256" key="5">
    <source>
        <dbReference type="ARBA" id="ARBA00018462"/>
    </source>
</evidence>
<keyword evidence="9" id="KW-0804">Transcription</keyword>
<dbReference type="InterPro" id="IPR011993">
    <property type="entry name" value="PH-like_dom_sf"/>
</dbReference>
<evidence type="ECO:0000256" key="11">
    <source>
        <dbReference type="ARBA" id="ARBA00023242"/>
    </source>
</evidence>
<dbReference type="InterPro" id="IPR013719">
    <property type="entry name" value="RTT106/SPT16-like_middle_dom"/>
</dbReference>
<feature type="compositionally biased region" description="Low complexity" evidence="12">
    <location>
        <begin position="313"/>
        <end position="324"/>
    </location>
</feature>
<proteinExistence type="inferred from homology"/>
<comment type="similarity">
    <text evidence="3">Belongs to the RTT106 family.</text>
</comment>
<evidence type="ECO:0000256" key="4">
    <source>
        <dbReference type="ARBA" id="ARBA00017355"/>
    </source>
</evidence>
<dbReference type="Gene3D" id="2.30.29.120">
    <property type="match status" value="1"/>
</dbReference>
<keyword evidence="7" id="KW-0805">Transcription regulation</keyword>
<dbReference type="Pfam" id="PF18469">
    <property type="entry name" value="PH_18"/>
    <property type="match status" value="1"/>
</dbReference>
<feature type="compositionally biased region" description="Acidic residues" evidence="12">
    <location>
        <begin position="348"/>
        <end position="360"/>
    </location>
</feature>
<dbReference type="Pfam" id="PF08512">
    <property type="entry name" value="Rttp106-like_middle"/>
    <property type="match status" value="1"/>
</dbReference>
<evidence type="ECO:0000313" key="15">
    <source>
        <dbReference type="Proteomes" id="UP000509704"/>
    </source>
</evidence>
<dbReference type="GO" id="GO:0042393">
    <property type="term" value="F:histone binding"/>
    <property type="evidence" value="ECO:0007669"/>
    <property type="project" value="TreeGrafter"/>
</dbReference>
<reference evidence="14 15" key="1">
    <citation type="submission" date="2020-07" db="EMBL/GenBank/DDBJ databases">
        <title>The yeast mating-type switching endonuclease HO is a domesticated member of an unorthodox homing genetic element family.</title>
        <authorList>
            <person name="Coughlan A.Y."/>
            <person name="Lombardi L."/>
            <person name="Braun-Galleani S."/>
            <person name="Martos A.R."/>
            <person name="Galeote V."/>
            <person name="Bigey F."/>
            <person name="Dequin S."/>
            <person name="Byrne K.P."/>
            <person name="Wolfe K.H."/>
        </authorList>
    </citation>
    <scope>NUCLEOTIDE SEQUENCE [LARGE SCALE GENOMIC DNA]</scope>
    <source>
        <strain evidence="14 15">NRRL Y-6702</strain>
    </source>
</reference>
<evidence type="ECO:0000256" key="9">
    <source>
        <dbReference type="ARBA" id="ARBA00023163"/>
    </source>
</evidence>
<keyword evidence="15" id="KW-1185">Reference proteome</keyword>
<dbReference type="InterPro" id="IPR040770">
    <property type="entry name" value="Rtt106_PH"/>
</dbReference>
<evidence type="ECO:0000256" key="8">
    <source>
        <dbReference type="ARBA" id="ARBA00023125"/>
    </source>
</evidence>
<feature type="domain" description="Histone chaperone RTT106/FACT complex subunit SPT16-like middle" evidence="13">
    <location>
        <begin position="213"/>
        <end position="302"/>
    </location>
</feature>
<dbReference type="AlphaFoldDB" id="A0A7H9B914"/>
<dbReference type="SMART" id="SM01287">
    <property type="entry name" value="Rtt106"/>
    <property type="match status" value="1"/>
</dbReference>
<dbReference type="PANTHER" id="PTHR45849">
    <property type="entry name" value="FACT COMPLEX SUBUNIT SSRP1"/>
    <property type="match status" value="1"/>
</dbReference>
<dbReference type="SUPFAM" id="SSF50729">
    <property type="entry name" value="PH domain-like"/>
    <property type="match status" value="1"/>
</dbReference>
<dbReference type="CDD" id="cd11604">
    <property type="entry name" value="RTT106_N"/>
    <property type="match status" value="1"/>
</dbReference>
<dbReference type="OrthoDB" id="75754at2759"/>
<name>A0A7H9B914_ZYGMR</name>
<gene>
    <name evidence="14" type="ORF">HG535_0G01160</name>
</gene>
<evidence type="ECO:0000313" key="14">
    <source>
        <dbReference type="EMBL" id="QLG74232.1"/>
    </source>
</evidence>
<feature type="compositionally biased region" description="Acidic residues" evidence="12">
    <location>
        <begin position="369"/>
        <end position="402"/>
    </location>
</feature>
<dbReference type="PANTHER" id="PTHR45849:SF3">
    <property type="entry name" value="HISTONE CHAPERONE RTT106"/>
    <property type="match status" value="1"/>
</dbReference>
<evidence type="ECO:0000256" key="6">
    <source>
        <dbReference type="ARBA" id="ARBA00022454"/>
    </source>
</evidence>
<dbReference type="EMBL" id="CP058610">
    <property type="protein sequence ID" value="QLG74232.1"/>
    <property type="molecule type" value="Genomic_DNA"/>
</dbReference>
<feature type="region of interest" description="Disordered" evidence="12">
    <location>
        <begin position="302"/>
        <end position="333"/>
    </location>
</feature>
<keyword evidence="11" id="KW-0539">Nucleus</keyword>
<dbReference type="KEGG" id="zmk:HG535_0G01160"/>
<evidence type="ECO:0000256" key="7">
    <source>
        <dbReference type="ARBA" id="ARBA00023015"/>
    </source>
</evidence>
<evidence type="ECO:0000256" key="12">
    <source>
        <dbReference type="SAM" id="MobiDB-lite"/>
    </source>
</evidence>
<evidence type="ECO:0000256" key="10">
    <source>
        <dbReference type="ARBA" id="ARBA00023186"/>
    </source>
</evidence>
<dbReference type="GO" id="GO:0005694">
    <property type="term" value="C:chromosome"/>
    <property type="evidence" value="ECO:0007669"/>
    <property type="project" value="UniProtKB-SubCell"/>
</dbReference>
<dbReference type="RefSeq" id="XP_037145957.1">
    <property type="nucleotide sequence ID" value="XM_037290062.1"/>
</dbReference>
<organism evidence="14 15">
    <name type="scientific">Zygotorulaspora mrakii</name>
    <name type="common">Zygosaccharomyces mrakii</name>
    <dbReference type="NCBI Taxonomy" id="42260"/>
    <lineage>
        <taxon>Eukaryota</taxon>
        <taxon>Fungi</taxon>
        <taxon>Dikarya</taxon>
        <taxon>Ascomycota</taxon>
        <taxon>Saccharomycotina</taxon>
        <taxon>Saccharomycetes</taxon>
        <taxon>Saccharomycetales</taxon>
        <taxon>Saccharomycetaceae</taxon>
        <taxon>Zygotorulaspora</taxon>
    </lineage>
</organism>
<dbReference type="GO" id="GO:0005634">
    <property type="term" value="C:nucleus"/>
    <property type="evidence" value="ECO:0007669"/>
    <property type="project" value="UniProtKB-SubCell"/>
</dbReference>
<evidence type="ECO:0000259" key="13">
    <source>
        <dbReference type="SMART" id="SM01287"/>
    </source>
</evidence>
<dbReference type="CDD" id="cd13304">
    <property type="entry name" value="PH2-like_Rtt106"/>
    <property type="match status" value="1"/>
</dbReference>
<dbReference type="Proteomes" id="UP000509704">
    <property type="component" value="Chromosome 7"/>
</dbReference>
<keyword evidence="8" id="KW-0238">DNA-binding</keyword>
<feature type="compositionally biased region" description="Basic and acidic residues" evidence="12">
    <location>
        <begin position="419"/>
        <end position="429"/>
    </location>
</feature>
<sequence length="474" mass="53585">MDPFLDRLPDDLRSKIVGVANALPESLQIFEELYEYLVDNEDGRKMRKLGNTSAIDTKEEFWVPEQAQTIFKLEDVSVLFPVRKKMDVVLHLSSDANRPVLSLIREGRTEMSITNLGKNITMATFLAVAEKENKLYLFVRYTESVGNKYSDPLLIMLGKDVLLAQFKKAGILTNDVDDFTICIEYMRKQAILAGFRISDPFFSTPQSIKENPSFHVECHRGTKEGTLYFLPDHIIFGFKKPILLFDSSEIESITYSSITRLTFNVTMVTKAEQKFEFSMIDQNEYTKIDEYVKRKQVMDKSMSEELKAKSKNKSQQQSNESISSALEEAAQQIESESIGIAVVSDDNEDDDQNFEAESDLSDGSGSENESGENPEDEDEEDEEDVEEAEEADDAEEAEEEAEEHSLANVNKKTRSIGNLEKENEGRSPDNDTIQLRPSVERSDFSASLGLEDIPIELDGDDDDDDDEEGSGVEY</sequence>
<dbReference type="GO" id="GO:0031491">
    <property type="term" value="F:nucleosome binding"/>
    <property type="evidence" value="ECO:0007669"/>
    <property type="project" value="TreeGrafter"/>
</dbReference>
<evidence type="ECO:0000256" key="2">
    <source>
        <dbReference type="ARBA" id="ARBA00004286"/>
    </source>
</evidence>
<feature type="region of interest" description="Disordered" evidence="12">
    <location>
        <begin position="348"/>
        <end position="474"/>
    </location>
</feature>
<accession>A0A7H9B914</accession>
<protein>
    <recommendedName>
        <fullName evidence="4">Histone chaperone RTT106</fullName>
    </recommendedName>
    <alternativeName>
        <fullName evidence="5">Histone chaperone rtt106</fullName>
    </alternativeName>
</protein>
<dbReference type="InterPro" id="IPR040993">
    <property type="entry name" value="Rtt106_N"/>
</dbReference>
<keyword evidence="10" id="KW-0143">Chaperone</keyword>
<evidence type="ECO:0000256" key="1">
    <source>
        <dbReference type="ARBA" id="ARBA00004123"/>
    </source>
</evidence>
<keyword evidence="6" id="KW-0158">Chromosome</keyword>
<feature type="compositionally biased region" description="Acidic residues" evidence="12">
    <location>
        <begin position="453"/>
        <end position="474"/>
    </location>
</feature>
<dbReference type="Pfam" id="PF18215">
    <property type="entry name" value="Rtt106_N"/>
    <property type="match status" value="1"/>
</dbReference>